<reference evidence="2 3" key="2">
    <citation type="submission" date="2024-05" db="EMBL/GenBank/DDBJ databases">
        <authorList>
            <person name="Chen Y."/>
            <person name="Shah S."/>
            <person name="Dougan E. K."/>
            <person name="Thang M."/>
            <person name="Chan C."/>
        </authorList>
    </citation>
    <scope>NUCLEOTIDE SEQUENCE [LARGE SCALE GENOMIC DNA]</scope>
</reference>
<keyword evidence="3" id="KW-1185">Reference proteome</keyword>
<dbReference type="AlphaFoldDB" id="A0A9P1G9R5"/>
<name>A0A9P1G9R5_9DINO</name>
<dbReference type="EMBL" id="CAMXCT020003618">
    <property type="protein sequence ID" value="CAL1158769.1"/>
    <property type="molecule type" value="Genomic_DNA"/>
</dbReference>
<evidence type="ECO:0000313" key="1">
    <source>
        <dbReference type="EMBL" id="CAI4005394.1"/>
    </source>
</evidence>
<dbReference type="EMBL" id="CAMXCT010003618">
    <property type="protein sequence ID" value="CAI4005394.1"/>
    <property type="molecule type" value="Genomic_DNA"/>
</dbReference>
<dbReference type="EMBL" id="CAMXCT030003618">
    <property type="protein sequence ID" value="CAL4792706.1"/>
    <property type="molecule type" value="Genomic_DNA"/>
</dbReference>
<organism evidence="1">
    <name type="scientific">Cladocopium goreaui</name>
    <dbReference type="NCBI Taxonomy" id="2562237"/>
    <lineage>
        <taxon>Eukaryota</taxon>
        <taxon>Sar</taxon>
        <taxon>Alveolata</taxon>
        <taxon>Dinophyceae</taxon>
        <taxon>Suessiales</taxon>
        <taxon>Symbiodiniaceae</taxon>
        <taxon>Cladocopium</taxon>
    </lineage>
</organism>
<protein>
    <submittedName>
        <fullName evidence="1">Uncharacterized protein</fullName>
    </submittedName>
</protein>
<dbReference type="Proteomes" id="UP001152797">
    <property type="component" value="Unassembled WGS sequence"/>
</dbReference>
<gene>
    <name evidence="1" type="ORF">C1SCF055_LOCUS31121</name>
</gene>
<evidence type="ECO:0000313" key="3">
    <source>
        <dbReference type="Proteomes" id="UP001152797"/>
    </source>
</evidence>
<proteinExistence type="predicted"/>
<reference evidence="1" key="1">
    <citation type="submission" date="2022-10" db="EMBL/GenBank/DDBJ databases">
        <authorList>
            <person name="Chen Y."/>
            <person name="Dougan E. K."/>
            <person name="Chan C."/>
            <person name="Rhodes N."/>
            <person name="Thang M."/>
        </authorList>
    </citation>
    <scope>NUCLEOTIDE SEQUENCE</scope>
</reference>
<accession>A0A9P1G9R5</accession>
<sequence>MGASCKVLKDQAVCGLPNASKDPGEPCCKVTKDVNCEGDQVEMLGATSSGWPEANLRAGGDGEGALFRSGGPYWENYFKAEVTMDGSNSLMESIEKQSQRHHCKVLFQAYRDVHRFA</sequence>
<evidence type="ECO:0000313" key="2">
    <source>
        <dbReference type="EMBL" id="CAL4792706.1"/>
    </source>
</evidence>
<comment type="caution">
    <text evidence="1">The sequence shown here is derived from an EMBL/GenBank/DDBJ whole genome shotgun (WGS) entry which is preliminary data.</text>
</comment>